<accession>D9PFS5</accession>
<gene>
    <name evidence="1" type="ORF">LDC_0368</name>
</gene>
<name>D9PFS5_9ZZZZ</name>
<dbReference type="PIRSF" id="PIRSF001359">
    <property type="entry name" value="F_bP_aldolase_II"/>
    <property type="match status" value="1"/>
</dbReference>
<proteinExistence type="predicted"/>
<dbReference type="EMBL" id="ADZX01000117">
    <property type="protein sequence ID" value="EFK97590.1"/>
    <property type="molecule type" value="Genomic_DNA"/>
</dbReference>
<feature type="non-terminal residue" evidence="1">
    <location>
        <position position="288"/>
    </location>
</feature>
<dbReference type="CDD" id="cd00947">
    <property type="entry name" value="TBP_aldolase_IIB"/>
    <property type="match status" value="1"/>
</dbReference>
<dbReference type="PANTHER" id="PTHR30304:SF0">
    <property type="entry name" value="D-TAGATOSE-1,6-BISPHOSPHATE ALDOLASE SUBUNIT GATY-RELATED"/>
    <property type="match status" value="1"/>
</dbReference>
<evidence type="ECO:0000313" key="1">
    <source>
        <dbReference type="EMBL" id="EFK97590.1"/>
    </source>
</evidence>
<dbReference type="Pfam" id="PF01116">
    <property type="entry name" value="F_bP_aldolase"/>
    <property type="match status" value="1"/>
</dbReference>
<dbReference type="AlphaFoldDB" id="D9PFS5"/>
<reference evidence="1" key="1">
    <citation type="submission" date="2010-07" db="EMBL/GenBank/DDBJ databases">
        <authorList>
            <consortium name="CONSOLIDER consortium CSD2007-00005"/>
            <person name="Guazzaroni M.-E."/>
            <person name="Richter M."/>
            <person name="Garcia-Salamanca A."/>
            <person name="Yarza P."/>
            <person name="Ferrer M."/>
        </authorList>
    </citation>
    <scope>NUCLEOTIDE SEQUENCE</scope>
</reference>
<sequence>MNLRDYITEAVKNHTAIGHFNASTLDGIIAIADAARSMDAPVIVGLSEGERDYIGVKQAVAIVRSLREENSQPIFLNADHTYSFERVKEAIDAGFDSVIFDGAQVDLEENIKITKKCVEYVRSIDGSSTAPAGDILVEGELGFIGTSSKILDAVPEGAIVREDQMTRPQDAERFVCETGIDLLAPAVGNIHGILRGGDPALNTKKIEEISIATKIPMVLHGASGNSVDDIRMAIRAGVVIVHVNTELRVAYRGGLVKSLTENREELSPYKYLKPAKLAMQKVVEEKIQ</sequence>
<reference evidence="1" key="2">
    <citation type="journal article" date="2011" name="Microb. Ecol.">
        <title>Taxonomic and Functional Metagenomic Profiling of the Microbial Community in the Anoxic Sediment of a Sub-saline Shallow Lake (Laguna de Carrizo, Central Spain).</title>
        <authorList>
            <person name="Ferrer M."/>
            <person name="Guazzaroni M.E."/>
            <person name="Richter M."/>
            <person name="Garcia-Salamanca A."/>
            <person name="Yarza P."/>
            <person name="Suarez-Suarez A."/>
            <person name="Solano J."/>
            <person name="Alcaide M."/>
            <person name="van Dillewijn P."/>
            <person name="Molina-Henares M.A."/>
            <person name="Lopez-Cortes N."/>
            <person name="Al-Ramahi Y."/>
            <person name="Guerrero C."/>
            <person name="Acosta A."/>
            <person name="de Eugenio L.I."/>
            <person name="Martinez V."/>
            <person name="Marques S."/>
            <person name="Rojo F."/>
            <person name="Santero E."/>
            <person name="Genilloud O."/>
            <person name="Perez-Perez J."/>
            <person name="Rossello-Mora R."/>
            <person name="Ramos J.L."/>
        </authorList>
    </citation>
    <scope>NUCLEOTIDE SEQUENCE</scope>
</reference>
<keyword evidence="1" id="KW-0456">Lyase</keyword>
<dbReference type="InterPro" id="IPR013785">
    <property type="entry name" value="Aldolase_TIM"/>
</dbReference>
<dbReference type="InterPro" id="IPR000771">
    <property type="entry name" value="FBA_II"/>
</dbReference>
<dbReference type="PANTHER" id="PTHR30304">
    <property type="entry name" value="D-TAGATOSE-1,6-BISPHOSPHATE ALDOLASE"/>
    <property type="match status" value="1"/>
</dbReference>
<dbReference type="GO" id="GO:0008270">
    <property type="term" value="F:zinc ion binding"/>
    <property type="evidence" value="ECO:0007669"/>
    <property type="project" value="InterPro"/>
</dbReference>
<protein>
    <submittedName>
        <fullName evidence="1">Ketose-bisphosphate aldolase, class-II</fullName>
        <ecNumber evidence="1">4.1.2.-</ecNumber>
    </submittedName>
</protein>
<dbReference type="InterPro" id="IPR050246">
    <property type="entry name" value="Class_II_FBP_aldolase"/>
</dbReference>
<dbReference type="GO" id="GO:0016832">
    <property type="term" value="F:aldehyde-lyase activity"/>
    <property type="evidence" value="ECO:0007669"/>
    <property type="project" value="InterPro"/>
</dbReference>
<dbReference type="NCBIfam" id="TIGR00167">
    <property type="entry name" value="cbbA"/>
    <property type="match status" value="1"/>
</dbReference>
<dbReference type="GO" id="GO:0005975">
    <property type="term" value="P:carbohydrate metabolic process"/>
    <property type="evidence" value="ECO:0007669"/>
    <property type="project" value="InterPro"/>
</dbReference>
<dbReference type="Gene3D" id="3.20.20.70">
    <property type="entry name" value="Aldolase class I"/>
    <property type="match status" value="1"/>
</dbReference>
<dbReference type="EC" id="4.1.2.-" evidence="1"/>
<dbReference type="SUPFAM" id="SSF51569">
    <property type="entry name" value="Aldolase"/>
    <property type="match status" value="1"/>
</dbReference>
<organism evidence="1">
    <name type="scientific">sediment metagenome</name>
    <dbReference type="NCBI Taxonomy" id="749907"/>
    <lineage>
        <taxon>unclassified sequences</taxon>
        <taxon>metagenomes</taxon>
        <taxon>ecological metagenomes</taxon>
    </lineage>
</organism>
<comment type="caution">
    <text evidence="1">The sequence shown here is derived from an EMBL/GenBank/DDBJ whole genome shotgun (WGS) entry which is preliminary data.</text>
</comment>